<sequence>MTALLTAIALWLSANFNLPPLSEQPKIELVSPARIMAIRHQAFNVERRHDIAAMPPVSDPRDTVAVYDDPNRTIYLPLTWTGGTAADLSMLVHEMVHHLQNIGGISYECPAAREELAYRAQDQWLGLFGQDLEHTFGIDKFTLKVSTTCGF</sequence>
<keyword evidence="3" id="KW-1185">Reference proteome</keyword>
<gene>
    <name evidence="2" type="ORF">YH63_010865</name>
</gene>
<evidence type="ECO:0000313" key="2">
    <source>
        <dbReference type="EMBL" id="TKT71877.1"/>
    </source>
</evidence>
<protein>
    <recommendedName>
        <fullName evidence="1">DUF6647 domain-containing protein</fullName>
    </recommendedName>
</protein>
<dbReference type="Pfam" id="PF20352">
    <property type="entry name" value="DUF6647"/>
    <property type="match status" value="1"/>
</dbReference>
<dbReference type="InterPro" id="IPR046589">
    <property type="entry name" value="DUF6647"/>
</dbReference>
<reference evidence="2" key="1">
    <citation type="submission" date="2019-04" db="EMBL/GenBank/DDBJ databases">
        <title>Whole genome sequencing of cave bacteria.</title>
        <authorList>
            <person name="Gan H.M."/>
            <person name="Barton H."/>
            <person name="Savka M.A."/>
        </authorList>
    </citation>
    <scope>NUCLEOTIDE SEQUENCE [LARGE SCALE GENOMIC DNA]</scope>
    <source>
        <strain evidence="2">LC387</strain>
    </source>
</reference>
<name>A0A4U6BNG8_9BRAD</name>
<evidence type="ECO:0000259" key="1">
    <source>
        <dbReference type="Pfam" id="PF20352"/>
    </source>
</evidence>
<accession>A0A4U6BNG8</accession>
<dbReference type="Proteomes" id="UP000034832">
    <property type="component" value="Unassembled WGS sequence"/>
</dbReference>
<evidence type="ECO:0000313" key="3">
    <source>
        <dbReference type="Proteomes" id="UP000034832"/>
    </source>
</evidence>
<proteinExistence type="predicted"/>
<dbReference type="RefSeq" id="WP_046827596.1">
    <property type="nucleotide sequence ID" value="NZ_LBIA02000001.1"/>
</dbReference>
<dbReference type="AlphaFoldDB" id="A0A4U6BNG8"/>
<organism evidence="2 3">
    <name type="scientific">Afipia massiliensis</name>
    <dbReference type="NCBI Taxonomy" id="211460"/>
    <lineage>
        <taxon>Bacteria</taxon>
        <taxon>Pseudomonadati</taxon>
        <taxon>Pseudomonadota</taxon>
        <taxon>Alphaproteobacteria</taxon>
        <taxon>Hyphomicrobiales</taxon>
        <taxon>Nitrobacteraceae</taxon>
        <taxon>Afipia</taxon>
    </lineage>
</organism>
<dbReference type="STRING" id="211460.YH63_08125"/>
<feature type="domain" description="DUF6647" evidence="1">
    <location>
        <begin position="4"/>
        <end position="130"/>
    </location>
</feature>
<dbReference type="OrthoDB" id="7851356at2"/>
<dbReference type="EMBL" id="LBIA02000001">
    <property type="protein sequence ID" value="TKT71877.1"/>
    <property type="molecule type" value="Genomic_DNA"/>
</dbReference>
<comment type="caution">
    <text evidence="2">The sequence shown here is derived from an EMBL/GenBank/DDBJ whole genome shotgun (WGS) entry which is preliminary data.</text>
</comment>